<dbReference type="Gene3D" id="3.30.420.180">
    <property type="entry name" value="CobE/GbiG C-terminal domain"/>
    <property type="match status" value="1"/>
</dbReference>
<dbReference type="SUPFAM" id="SSF159664">
    <property type="entry name" value="CobE/GbiG C-terminal domain-like"/>
    <property type="match status" value="1"/>
</dbReference>
<dbReference type="InterPro" id="IPR002750">
    <property type="entry name" value="CobE/GbiG_C"/>
</dbReference>
<dbReference type="PROSITE" id="PS51257">
    <property type="entry name" value="PROKAR_LIPOPROTEIN"/>
    <property type="match status" value="1"/>
</dbReference>
<proteinExistence type="predicted"/>
<dbReference type="PANTHER" id="PTHR37477:SF1">
    <property type="entry name" value="COBALT-PRECORRIN-5A HYDROLASE"/>
    <property type="match status" value="1"/>
</dbReference>
<organism evidence="4 5">
    <name type="scientific">Megasphaera elsdenii</name>
    <dbReference type="NCBI Taxonomy" id="907"/>
    <lineage>
        <taxon>Bacteria</taxon>
        <taxon>Bacillati</taxon>
        <taxon>Bacillota</taxon>
        <taxon>Negativicutes</taxon>
        <taxon>Veillonellales</taxon>
        <taxon>Veillonellaceae</taxon>
        <taxon>Megasphaera</taxon>
    </lineage>
</organism>
<dbReference type="Proteomes" id="UP000238358">
    <property type="component" value="Chromosome"/>
</dbReference>
<evidence type="ECO:0000313" key="5">
    <source>
        <dbReference type="Proteomes" id="UP000238358"/>
    </source>
</evidence>
<dbReference type="InterPro" id="IPR021744">
    <property type="entry name" value="CbiG_N"/>
</dbReference>
<dbReference type="RefSeq" id="WP_027895039.1">
    <property type="nucleotide sequence ID" value="NZ_CP027569.1"/>
</dbReference>
<evidence type="ECO:0000259" key="3">
    <source>
        <dbReference type="Pfam" id="PF11761"/>
    </source>
</evidence>
<accession>A0A2S0M9X1</accession>
<dbReference type="InterPro" id="IPR036518">
    <property type="entry name" value="CobE/GbiG_C_sf"/>
</dbReference>
<dbReference type="OrthoDB" id="9781023at2"/>
<evidence type="ECO:0000259" key="2">
    <source>
        <dbReference type="Pfam" id="PF11760"/>
    </source>
</evidence>
<reference evidence="4 5" key="1">
    <citation type="journal article" date="2018" name="Genome Announc.">
        <title>Complete genomes of two Megasphaera elsdenii strains, NCIMB 702410 and ATCC 25940.</title>
        <authorList>
            <person name="Hatmaker E.A."/>
            <person name="O'Dell K."/>
            <person name="Riley L.A."/>
            <person name="Klingeman D.M."/>
            <person name="Guss A.M."/>
        </authorList>
    </citation>
    <scope>NUCLEOTIDE SEQUENCE [LARGE SCALE GENOMIC DNA]</scope>
    <source>
        <strain evidence="4 5">NCIMB702410</strain>
    </source>
</reference>
<feature type="domain" description="Cobalamin biosynthesis central region" evidence="3">
    <location>
        <begin position="140"/>
        <end position="217"/>
    </location>
</feature>
<protein>
    <submittedName>
        <fullName evidence="4">Cobalamin biosynthesis protein CbiG</fullName>
    </submittedName>
</protein>
<gene>
    <name evidence="4" type="ORF">C6Y28_11840</name>
</gene>
<dbReference type="Pfam" id="PF11760">
    <property type="entry name" value="CbiG_N"/>
    <property type="match status" value="1"/>
</dbReference>
<evidence type="ECO:0000259" key="1">
    <source>
        <dbReference type="Pfam" id="PF01890"/>
    </source>
</evidence>
<dbReference type="InterPro" id="IPR038029">
    <property type="entry name" value="GbiG_N_sf"/>
</dbReference>
<sequence>MKAVVFSFTQAGTALGCRVAAHLRGEGWDVRQASLKKFAVVQEGVLPFTPNLHDEAARAFEAARLVVFIGAAGIAVRTIAPFIRHKDLDPAVLVIDEKGQFVIPLLSGHIGGANAIARRLAEELQGQAVVTTATDVNALFAVDEWAARQGLRLSSLADAKAFAAAMLEKGAAGVYSDFPLQGPLPQGLVYAFHGDAGLVITTKAQVPVFRTTVVARPVIVHVGIGCRKGTTTRDIAYWVNAVLQRANLSPDAIADVSSIDVKRGEAGLLAFAKAQQWPLHFFTADELNAVPGDFTASDFVKERVGTDNVCERAAVLASHQGTLIVTKQSRRGITVAVACERYQARFDY</sequence>
<feature type="domain" description="Cobalamin synthesis G N-terminal" evidence="2">
    <location>
        <begin position="57"/>
        <end position="135"/>
    </location>
</feature>
<dbReference type="SUPFAM" id="SSF159672">
    <property type="entry name" value="CbiG N-terminal domain-like"/>
    <property type="match status" value="1"/>
</dbReference>
<dbReference type="EMBL" id="CP027569">
    <property type="protein sequence ID" value="AVO28255.1"/>
    <property type="molecule type" value="Genomic_DNA"/>
</dbReference>
<evidence type="ECO:0000313" key="4">
    <source>
        <dbReference type="EMBL" id="AVO28255.1"/>
    </source>
</evidence>
<name>A0A2S0M9X1_MEGEL</name>
<feature type="domain" description="CobE/GbiG C-terminal" evidence="1">
    <location>
        <begin position="221"/>
        <end position="338"/>
    </location>
</feature>
<dbReference type="InterPro" id="IPR052553">
    <property type="entry name" value="CbiG_hydrolase"/>
</dbReference>
<dbReference type="GO" id="GO:0009236">
    <property type="term" value="P:cobalamin biosynthetic process"/>
    <property type="evidence" value="ECO:0007669"/>
    <property type="project" value="InterPro"/>
</dbReference>
<dbReference type="Gene3D" id="3.40.50.11220">
    <property type="match status" value="1"/>
</dbReference>
<dbReference type="PANTHER" id="PTHR37477">
    <property type="entry name" value="COBALT-PRECORRIN-5A HYDROLASE"/>
    <property type="match status" value="1"/>
</dbReference>
<dbReference type="Pfam" id="PF01890">
    <property type="entry name" value="CbiG_C"/>
    <property type="match status" value="1"/>
</dbReference>
<dbReference type="Pfam" id="PF11761">
    <property type="entry name" value="CbiG_mid"/>
    <property type="match status" value="1"/>
</dbReference>
<dbReference type="InterPro" id="IPR021745">
    <property type="entry name" value="CbiG_mid"/>
</dbReference>
<dbReference type="AlphaFoldDB" id="A0A2S0M9X1"/>